<reference evidence="2 3" key="1">
    <citation type="submission" date="2022-11" db="EMBL/GenBank/DDBJ databases">
        <title>Whole genome sequence of Eschrichtius robustus ER-17-0199.</title>
        <authorList>
            <person name="Bruniche-Olsen A."/>
            <person name="Black A.N."/>
            <person name="Fields C.J."/>
            <person name="Walden K."/>
            <person name="Dewoody J.A."/>
        </authorList>
    </citation>
    <scope>NUCLEOTIDE SEQUENCE [LARGE SCALE GENOMIC DNA]</scope>
    <source>
        <strain evidence="2">ER-17-0199</strain>
        <tissue evidence="2">Blubber</tissue>
    </source>
</reference>
<evidence type="ECO:0000313" key="2">
    <source>
        <dbReference type="EMBL" id="KAJ8794991.1"/>
    </source>
</evidence>
<feature type="compositionally biased region" description="Basic and acidic residues" evidence="1">
    <location>
        <begin position="48"/>
        <end position="59"/>
    </location>
</feature>
<evidence type="ECO:0000313" key="3">
    <source>
        <dbReference type="Proteomes" id="UP001159641"/>
    </source>
</evidence>
<protein>
    <submittedName>
        <fullName evidence="2">Uncharacterized protein</fullName>
    </submittedName>
</protein>
<name>A0AB34HVG0_ESCRO</name>
<comment type="caution">
    <text evidence="2">The sequence shown here is derived from an EMBL/GenBank/DDBJ whole genome shotgun (WGS) entry which is preliminary data.</text>
</comment>
<proteinExistence type="predicted"/>
<feature type="region of interest" description="Disordered" evidence="1">
    <location>
        <begin position="155"/>
        <end position="191"/>
    </location>
</feature>
<dbReference type="EMBL" id="JAIQCJ010000625">
    <property type="protein sequence ID" value="KAJ8794991.1"/>
    <property type="molecule type" value="Genomic_DNA"/>
</dbReference>
<feature type="compositionally biased region" description="Basic and acidic residues" evidence="1">
    <location>
        <begin position="67"/>
        <end position="77"/>
    </location>
</feature>
<feature type="compositionally biased region" description="Pro residues" evidence="1">
    <location>
        <begin position="25"/>
        <end position="39"/>
    </location>
</feature>
<feature type="compositionally biased region" description="Basic and acidic residues" evidence="1">
    <location>
        <begin position="103"/>
        <end position="129"/>
    </location>
</feature>
<keyword evidence="3" id="KW-1185">Reference proteome</keyword>
<dbReference type="Proteomes" id="UP001159641">
    <property type="component" value="Unassembled WGS sequence"/>
</dbReference>
<organism evidence="2 3">
    <name type="scientific">Eschrichtius robustus</name>
    <name type="common">California gray whale</name>
    <name type="synonym">Eschrichtius gibbosus</name>
    <dbReference type="NCBI Taxonomy" id="9764"/>
    <lineage>
        <taxon>Eukaryota</taxon>
        <taxon>Metazoa</taxon>
        <taxon>Chordata</taxon>
        <taxon>Craniata</taxon>
        <taxon>Vertebrata</taxon>
        <taxon>Euteleostomi</taxon>
        <taxon>Mammalia</taxon>
        <taxon>Eutheria</taxon>
        <taxon>Laurasiatheria</taxon>
        <taxon>Artiodactyla</taxon>
        <taxon>Whippomorpha</taxon>
        <taxon>Cetacea</taxon>
        <taxon>Mysticeti</taxon>
        <taxon>Eschrichtiidae</taxon>
        <taxon>Eschrichtius</taxon>
    </lineage>
</organism>
<accession>A0AB34HVG0</accession>
<evidence type="ECO:0000256" key="1">
    <source>
        <dbReference type="SAM" id="MobiDB-lite"/>
    </source>
</evidence>
<sequence>MSPAAPRNRLRVTSPPQTRLRRPPPRPSPPATPSPPAPAPSFAAAPDSRPKELLRRRQEAWTLPQRTEPRSTRDRHLLAGYTSHPLPRDFRARARPRPFAASRRSDTRCRPTSDWDRGGAGLRRDEGSRGRARLGPVSFRRECWIRETWQRQGTEGGGIILESRGGPRRLQIRPSAFPDAGGKSEVATSRL</sequence>
<feature type="region of interest" description="Disordered" evidence="1">
    <location>
        <begin position="1"/>
        <end position="131"/>
    </location>
</feature>
<dbReference type="AlphaFoldDB" id="A0AB34HVG0"/>
<gene>
    <name evidence="2" type="ORF">J1605_018578</name>
</gene>